<keyword evidence="7" id="KW-0812">Transmembrane</keyword>
<dbReference type="GO" id="GO:0009002">
    <property type="term" value="F:serine-type D-Ala-D-Ala carboxypeptidase activity"/>
    <property type="evidence" value="ECO:0007669"/>
    <property type="project" value="UniProtKB-EC"/>
</dbReference>
<keyword evidence="12" id="KW-0472">Membrane</keyword>
<evidence type="ECO:0000256" key="11">
    <source>
        <dbReference type="ARBA" id="ARBA00022989"/>
    </source>
</evidence>
<dbReference type="SUPFAM" id="SSF56601">
    <property type="entry name" value="beta-lactamase/transpeptidase-like"/>
    <property type="match status" value="1"/>
</dbReference>
<dbReference type="EMBL" id="JBBKTW010000006">
    <property type="protein sequence ID" value="MEN2990273.1"/>
    <property type="molecule type" value="Genomic_DNA"/>
</dbReference>
<dbReference type="PANTHER" id="PTHR30627:SF2">
    <property type="entry name" value="PEPTIDOGLYCAN D,D-TRANSPEPTIDASE MRDA"/>
    <property type="match status" value="1"/>
</dbReference>
<dbReference type="InterPro" id="IPR050515">
    <property type="entry name" value="Beta-lactam/transpept"/>
</dbReference>
<accession>A0ABU9YN89</accession>
<evidence type="ECO:0000259" key="15">
    <source>
        <dbReference type="Pfam" id="PF00905"/>
    </source>
</evidence>
<feature type="region of interest" description="Disordered" evidence="14">
    <location>
        <begin position="632"/>
        <end position="681"/>
    </location>
</feature>
<evidence type="ECO:0000256" key="13">
    <source>
        <dbReference type="ARBA" id="ARBA00023316"/>
    </source>
</evidence>
<dbReference type="InterPro" id="IPR036138">
    <property type="entry name" value="PBP_dimer_sf"/>
</dbReference>
<feature type="compositionally biased region" description="Pro residues" evidence="14">
    <location>
        <begin position="642"/>
        <end position="657"/>
    </location>
</feature>
<keyword evidence="13" id="KW-0961">Cell wall biogenesis/degradation</keyword>
<dbReference type="Gene3D" id="3.90.1310.10">
    <property type="entry name" value="Penicillin-binding protein 2a (Domain 2)"/>
    <property type="match status" value="1"/>
</dbReference>
<proteinExistence type="predicted"/>
<evidence type="ECO:0000313" key="17">
    <source>
        <dbReference type="EMBL" id="MEN2990273.1"/>
    </source>
</evidence>
<dbReference type="NCBIfam" id="TIGR03423">
    <property type="entry name" value="pbp2_mrdA"/>
    <property type="match status" value="1"/>
</dbReference>
<evidence type="ECO:0000256" key="12">
    <source>
        <dbReference type="ARBA" id="ARBA00023136"/>
    </source>
</evidence>
<evidence type="ECO:0000256" key="5">
    <source>
        <dbReference type="ARBA" id="ARBA00022645"/>
    </source>
</evidence>
<protein>
    <submittedName>
        <fullName evidence="17">Penicillin-binding protein 2</fullName>
        <ecNumber evidence="17">3.4.16.4</ecNumber>
    </submittedName>
</protein>
<dbReference type="InterPro" id="IPR012338">
    <property type="entry name" value="Beta-lactam/transpept-like"/>
</dbReference>
<comment type="caution">
    <text evidence="17">The sequence shown here is derived from an EMBL/GenBank/DDBJ whole genome shotgun (WGS) entry which is preliminary data.</text>
</comment>
<dbReference type="EC" id="3.4.16.4" evidence="17"/>
<evidence type="ECO:0000313" key="18">
    <source>
        <dbReference type="Proteomes" id="UP001413721"/>
    </source>
</evidence>
<dbReference type="Pfam" id="PF03717">
    <property type="entry name" value="PBP_dimer"/>
    <property type="match status" value="1"/>
</dbReference>
<dbReference type="PANTHER" id="PTHR30627">
    <property type="entry name" value="PEPTIDOGLYCAN D,D-TRANSPEPTIDASE"/>
    <property type="match status" value="1"/>
</dbReference>
<evidence type="ECO:0000256" key="7">
    <source>
        <dbReference type="ARBA" id="ARBA00022692"/>
    </source>
</evidence>
<keyword evidence="18" id="KW-1185">Reference proteome</keyword>
<keyword evidence="9" id="KW-0133">Cell shape</keyword>
<dbReference type="Proteomes" id="UP001413721">
    <property type="component" value="Unassembled WGS sequence"/>
</dbReference>
<feature type="domain" description="Penicillin-binding protein transpeptidase" evidence="15">
    <location>
        <begin position="261"/>
        <end position="624"/>
    </location>
</feature>
<evidence type="ECO:0000256" key="14">
    <source>
        <dbReference type="SAM" id="MobiDB-lite"/>
    </source>
</evidence>
<keyword evidence="10" id="KW-0573">Peptidoglycan synthesis</keyword>
<evidence type="ECO:0000256" key="9">
    <source>
        <dbReference type="ARBA" id="ARBA00022960"/>
    </source>
</evidence>
<dbReference type="InterPro" id="IPR005311">
    <property type="entry name" value="PBP_dimer"/>
</dbReference>
<keyword evidence="3" id="KW-1003">Cell membrane</keyword>
<sequence>MREEQNRHRLITRRTLLLGGAQVLLTGVLGARMWYLQVAEAARYRTLADDNRISLRLLAPPRGRIFDRDGRVLALNRENYRLLVVPEQATDLQQVLTSLSELVDLPEEMQARVLRDAERRRRFAALPVRDNLTWDEVAKVEVNGPDLAGVMIDVGLAREYPMGSTMAHIVGYVGAPSEKDLDGDPLLELPDFRIGKSGVERASDLRLRGRAGNIRVEVNAFGREIRELDRGEGVAGNDVQLTLDADLQTFTTARLAFDSAAAVVMDIHSGDILALASVPTFDPTLFDRGISIAQWTELISNPRAPLINKAMGGQYPPGSTFKMVVALAALESGVISRDHTVFCPGHLDMGDNRFHCWRRGGHGEVGLVEAIAQSCDVFFYDIARRVGIDAIAAMGQRFGMGHRLQIGLPGEQSGLMPTKDWKQAARGRGWTQGETLIAGIGQGYVLSTPLQLAVMTARLANGGRAVVPRLYREIDDARAAGASLWNAAVPVADDGGVGDTPLPMPESGLQMADAIGVDRTNLELVLEGMRRVINHRRGTAHKARIEDPAYAFAGKTGTAQVRRITRAERESGRYKSEDVPWLERDHALFVGFAPLHAPRYACSCIIEHGGSGSGVAAPVVADILRATIALGAERDRRRGAPANPPPANPLPSGPPLSSPGGRVAGRADGGGHDGTTGGDRT</sequence>
<evidence type="ECO:0000259" key="16">
    <source>
        <dbReference type="Pfam" id="PF03717"/>
    </source>
</evidence>
<reference evidence="17 18" key="1">
    <citation type="submission" date="2024-03" db="EMBL/GenBank/DDBJ databases">
        <title>High-quality draft genome sequencing of Tistrella sp. BH-R2-4.</title>
        <authorList>
            <person name="Dong C."/>
        </authorList>
    </citation>
    <scope>NUCLEOTIDE SEQUENCE [LARGE SCALE GENOMIC DNA]</scope>
    <source>
        <strain evidence="17 18">BH-R2-4</strain>
    </source>
</reference>
<keyword evidence="11" id="KW-1133">Transmembrane helix</keyword>
<dbReference type="InterPro" id="IPR001460">
    <property type="entry name" value="PCN-bd_Tpept"/>
</dbReference>
<keyword evidence="4" id="KW-0997">Cell inner membrane</keyword>
<dbReference type="Pfam" id="PF00905">
    <property type="entry name" value="Transpeptidase"/>
    <property type="match status" value="1"/>
</dbReference>
<dbReference type="RefSeq" id="WP_345935392.1">
    <property type="nucleotide sequence ID" value="NZ_JBBKTV010000011.1"/>
</dbReference>
<dbReference type="Gene3D" id="3.40.710.10">
    <property type="entry name" value="DD-peptidase/beta-lactamase superfamily"/>
    <property type="match status" value="1"/>
</dbReference>
<evidence type="ECO:0000256" key="1">
    <source>
        <dbReference type="ARBA" id="ARBA00004167"/>
    </source>
</evidence>
<keyword evidence="8 17" id="KW-0378">Hydrolase</keyword>
<name>A0ABU9YN89_9PROT</name>
<evidence type="ECO:0000256" key="3">
    <source>
        <dbReference type="ARBA" id="ARBA00022475"/>
    </source>
</evidence>
<feature type="compositionally biased region" description="Gly residues" evidence="14">
    <location>
        <begin position="672"/>
        <end position="681"/>
    </location>
</feature>
<keyword evidence="6" id="KW-0645">Protease</keyword>
<dbReference type="SUPFAM" id="SSF56519">
    <property type="entry name" value="Penicillin binding protein dimerisation domain"/>
    <property type="match status" value="1"/>
</dbReference>
<evidence type="ECO:0000256" key="2">
    <source>
        <dbReference type="ARBA" id="ARBA00004236"/>
    </source>
</evidence>
<dbReference type="InterPro" id="IPR017790">
    <property type="entry name" value="Penicillin-binding_protein_2"/>
</dbReference>
<evidence type="ECO:0000256" key="8">
    <source>
        <dbReference type="ARBA" id="ARBA00022801"/>
    </source>
</evidence>
<dbReference type="InterPro" id="IPR006311">
    <property type="entry name" value="TAT_signal"/>
</dbReference>
<evidence type="ECO:0000256" key="6">
    <source>
        <dbReference type="ARBA" id="ARBA00022670"/>
    </source>
</evidence>
<evidence type="ECO:0000256" key="10">
    <source>
        <dbReference type="ARBA" id="ARBA00022984"/>
    </source>
</evidence>
<gene>
    <name evidence="17" type="primary">mrdA</name>
    <name evidence="17" type="ORF">WG926_18315</name>
</gene>
<keyword evidence="5 17" id="KW-0121">Carboxypeptidase</keyword>
<feature type="domain" description="Penicillin-binding protein dimerisation" evidence="16">
    <location>
        <begin position="59"/>
        <end position="228"/>
    </location>
</feature>
<dbReference type="PROSITE" id="PS51318">
    <property type="entry name" value="TAT"/>
    <property type="match status" value="1"/>
</dbReference>
<evidence type="ECO:0000256" key="4">
    <source>
        <dbReference type="ARBA" id="ARBA00022519"/>
    </source>
</evidence>
<organism evidence="17 18">
    <name type="scientific">Tistrella arctica</name>
    <dbReference type="NCBI Taxonomy" id="3133430"/>
    <lineage>
        <taxon>Bacteria</taxon>
        <taxon>Pseudomonadati</taxon>
        <taxon>Pseudomonadota</taxon>
        <taxon>Alphaproteobacteria</taxon>
        <taxon>Geminicoccales</taxon>
        <taxon>Geminicoccaceae</taxon>
        <taxon>Tistrella</taxon>
    </lineage>
</organism>
<comment type="subcellular location">
    <subcellularLocation>
        <location evidence="2">Cell membrane</location>
    </subcellularLocation>
    <subcellularLocation>
        <location evidence="1">Membrane</location>
        <topology evidence="1">Single-pass membrane protein</topology>
    </subcellularLocation>
</comment>